<dbReference type="Proteomes" id="UP000194127">
    <property type="component" value="Unassembled WGS sequence"/>
</dbReference>
<reference evidence="2 3" key="1">
    <citation type="submission" date="2017-04" db="EMBL/GenBank/DDBJ databases">
        <title>Genome Sequence of the Model Brown-Rot Fungus Postia placenta SB12.</title>
        <authorList>
            <consortium name="DOE Joint Genome Institute"/>
            <person name="Gaskell J."/>
            <person name="Kersten P."/>
            <person name="Larrondo L.F."/>
            <person name="Canessa P."/>
            <person name="Martinez D."/>
            <person name="Hibbett D."/>
            <person name="Schmoll M."/>
            <person name="Kubicek C.P."/>
            <person name="Martinez A.T."/>
            <person name="Yadav J."/>
            <person name="Master E."/>
            <person name="Magnuson J.K."/>
            <person name="James T."/>
            <person name="Yaver D."/>
            <person name="Berka R."/>
            <person name="Labutti K."/>
            <person name="Lipzen A."/>
            <person name="Aerts A."/>
            <person name="Barry K."/>
            <person name="Henrissat B."/>
            <person name="Blanchette R."/>
            <person name="Grigoriev I."/>
            <person name="Cullen D."/>
        </authorList>
    </citation>
    <scope>NUCLEOTIDE SEQUENCE [LARGE SCALE GENOMIC DNA]</scope>
    <source>
        <strain evidence="2 3">MAD-698-R-SB12</strain>
    </source>
</reference>
<name>A0A1X6NH30_9APHY</name>
<evidence type="ECO:0000256" key="1">
    <source>
        <dbReference type="SAM" id="MobiDB-lite"/>
    </source>
</evidence>
<sequence>MGVHLYDSSTYSTEDELTRLRPALAVANANIPCLVWGEDALAFVHCVPTVLFQFHLIVPDDALEAACRAIMESLPYKKLDAPHPTWQEYGMVDPSRPSCYPSSITLECTGDMEELASLSADTSIAVHPQSFWSVDVRDTSRSVSLEPAPPHDERIRLPTITAFLDSIITTILEPPNGSQHLQFGIKMRSWMGYFLTYTPQFRAYPRVLPDGSLEPGHASILDTLSEENKPFFENFIRGKHDGDWMFQVRRRRDILERMGRFAEARRPMPESVLPRLRKNKPCGTTPATRT</sequence>
<keyword evidence="3" id="KW-1185">Reference proteome</keyword>
<dbReference type="EMBL" id="KZ110591">
    <property type="protein sequence ID" value="OSX67929.1"/>
    <property type="molecule type" value="Genomic_DNA"/>
</dbReference>
<proteinExistence type="predicted"/>
<dbReference type="AlphaFoldDB" id="A0A1X6NH30"/>
<dbReference type="GeneID" id="36325184"/>
<accession>A0A1X6NH30</accession>
<dbReference type="RefSeq" id="XP_024344723.1">
    <property type="nucleotide sequence ID" value="XM_024480234.1"/>
</dbReference>
<evidence type="ECO:0000313" key="3">
    <source>
        <dbReference type="Proteomes" id="UP000194127"/>
    </source>
</evidence>
<dbReference type="OrthoDB" id="2730545at2759"/>
<evidence type="ECO:0000313" key="2">
    <source>
        <dbReference type="EMBL" id="OSX67929.1"/>
    </source>
</evidence>
<feature type="region of interest" description="Disordered" evidence="1">
    <location>
        <begin position="269"/>
        <end position="290"/>
    </location>
</feature>
<protein>
    <submittedName>
        <fullName evidence="2">Uncharacterized protein</fullName>
    </submittedName>
</protein>
<organism evidence="2 3">
    <name type="scientific">Postia placenta MAD-698-R-SB12</name>
    <dbReference type="NCBI Taxonomy" id="670580"/>
    <lineage>
        <taxon>Eukaryota</taxon>
        <taxon>Fungi</taxon>
        <taxon>Dikarya</taxon>
        <taxon>Basidiomycota</taxon>
        <taxon>Agaricomycotina</taxon>
        <taxon>Agaricomycetes</taxon>
        <taxon>Polyporales</taxon>
        <taxon>Adustoporiaceae</taxon>
        <taxon>Rhodonia</taxon>
    </lineage>
</organism>
<gene>
    <name evidence="2" type="ORF">POSPLADRAFT_1052037</name>
</gene>